<dbReference type="InterPro" id="IPR036890">
    <property type="entry name" value="HATPase_C_sf"/>
</dbReference>
<dbReference type="Pfam" id="PF02518">
    <property type="entry name" value="HATPase_c"/>
    <property type="match status" value="1"/>
</dbReference>
<evidence type="ECO:0000259" key="15">
    <source>
        <dbReference type="PROSITE" id="PS50109"/>
    </source>
</evidence>
<evidence type="ECO:0000256" key="11">
    <source>
        <dbReference type="ARBA" id="ARBA00022989"/>
    </source>
</evidence>
<keyword evidence="5" id="KW-0597">Phosphoprotein</keyword>
<organism evidence="16 17">
    <name type="scientific">Paenibacillus mendelii</name>
    <dbReference type="NCBI Taxonomy" id="206163"/>
    <lineage>
        <taxon>Bacteria</taxon>
        <taxon>Bacillati</taxon>
        <taxon>Bacillota</taxon>
        <taxon>Bacilli</taxon>
        <taxon>Bacillales</taxon>
        <taxon>Paenibacillaceae</taxon>
        <taxon>Paenibacillus</taxon>
    </lineage>
</organism>
<dbReference type="Gene3D" id="3.30.565.10">
    <property type="entry name" value="Histidine kinase-like ATPase, C-terminal domain"/>
    <property type="match status" value="1"/>
</dbReference>
<keyword evidence="11 14" id="KW-1133">Transmembrane helix</keyword>
<sequence length="582" mass="66694">MRLMRTDINVSLRRRLFSVLMLIVFIPLVLLGAISYVAIQEIYSNKIESGIKNTLINVKSGLESTLDNMEYASLQLSMEGSVGQNFYDLLINPSNFQKYALRQEIQKNLNLVNFTNPFLGVILYYDDSGKVMFNNLVVRDGFMNDNDATTLSSKVNGVTFYGPRKTAYRYGEYDVFSLVRPVESPGAPSESGSYYVYMETNVKLFEKLLSKHQYGMEVSHVLLDQTGQIVFTDLNREFPKGARLQQLQEMGASLKTDDYYLYKVDSEQGWSLIVTIHKGEINKEFNNWLTKFLAVLLGGIAISIIFAAVIWKSVYRPLKKIGHDIGQVDVLQSNKPMTLTRIIEFDVLVKKMNQLRERIQFLFLEVENRERAKRQLEVEKLLHQINPHFIHNTLNSIQFMARMNGQEDIDRMVSIFTRVLHYNLDKRGETVELKEELAALKDYIELQQIRYDYEFDVLFQVDETILASTLTIPKFILQPLVENALYHGIDTDKGLIEVKITKADTAMVIHIMDNGSGMTAEEIDCLLADENQKSKRTGLGIGLNYVRRMLEAHYENRYTFEISSTVGQGTIVTLSIPLSLES</sequence>
<evidence type="ECO:0000256" key="9">
    <source>
        <dbReference type="ARBA" id="ARBA00022777"/>
    </source>
</evidence>
<evidence type="ECO:0000256" key="3">
    <source>
        <dbReference type="ARBA" id="ARBA00012438"/>
    </source>
</evidence>
<dbReference type="PROSITE" id="PS50109">
    <property type="entry name" value="HIS_KIN"/>
    <property type="match status" value="1"/>
</dbReference>
<dbReference type="InterPro" id="IPR005467">
    <property type="entry name" value="His_kinase_dom"/>
</dbReference>
<dbReference type="GO" id="GO:0004673">
    <property type="term" value="F:protein histidine kinase activity"/>
    <property type="evidence" value="ECO:0007669"/>
    <property type="project" value="UniProtKB-EC"/>
</dbReference>
<evidence type="ECO:0000256" key="5">
    <source>
        <dbReference type="ARBA" id="ARBA00022553"/>
    </source>
</evidence>
<evidence type="ECO:0000256" key="14">
    <source>
        <dbReference type="SAM" id="Phobius"/>
    </source>
</evidence>
<reference evidence="16 17" key="1">
    <citation type="submission" date="2024-09" db="EMBL/GenBank/DDBJ databases">
        <authorList>
            <person name="Sun Q."/>
            <person name="Mori K."/>
        </authorList>
    </citation>
    <scope>NUCLEOTIDE SEQUENCE [LARGE SCALE GENOMIC DNA]</scope>
    <source>
        <strain evidence="16 17">CCM 4839</strain>
    </source>
</reference>
<evidence type="ECO:0000256" key="12">
    <source>
        <dbReference type="ARBA" id="ARBA00023012"/>
    </source>
</evidence>
<dbReference type="EMBL" id="JBHLVF010000041">
    <property type="protein sequence ID" value="MFC0395564.1"/>
    <property type="molecule type" value="Genomic_DNA"/>
</dbReference>
<evidence type="ECO:0000256" key="10">
    <source>
        <dbReference type="ARBA" id="ARBA00022840"/>
    </source>
</evidence>
<keyword evidence="8" id="KW-0547">Nucleotide-binding</keyword>
<dbReference type="PRINTS" id="PR00344">
    <property type="entry name" value="BCTRLSENSOR"/>
</dbReference>
<keyword evidence="9 16" id="KW-0418">Kinase</keyword>
<evidence type="ECO:0000256" key="13">
    <source>
        <dbReference type="ARBA" id="ARBA00023136"/>
    </source>
</evidence>
<evidence type="ECO:0000256" key="4">
    <source>
        <dbReference type="ARBA" id="ARBA00022475"/>
    </source>
</evidence>
<keyword evidence="17" id="KW-1185">Reference proteome</keyword>
<keyword evidence="10" id="KW-0067">ATP-binding</keyword>
<keyword evidence="4" id="KW-1003">Cell membrane</keyword>
<dbReference type="InterPro" id="IPR050640">
    <property type="entry name" value="Bact_2-comp_sensor_kinase"/>
</dbReference>
<evidence type="ECO:0000256" key="8">
    <source>
        <dbReference type="ARBA" id="ARBA00022741"/>
    </source>
</evidence>
<comment type="caution">
    <text evidence="16">The sequence shown here is derived from an EMBL/GenBank/DDBJ whole genome shotgun (WGS) entry which is preliminary data.</text>
</comment>
<proteinExistence type="predicted"/>
<evidence type="ECO:0000256" key="6">
    <source>
        <dbReference type="ARBA" id="ARBA00022679"/>
    </source>
</evidence>
<gene>
    <name evidence="16" type="ORF">ACFFJ8_29865</name>
</gene>
<comment type="subcellular location">
    <subcellularLocation>
        <location evidence="2">Cell membrane</location>
        <topology evidence="2">Multi-pass membrane protein</topology>
    </subcellularLocation>
</comment>
<dbReference type="SMART" id="SM00387">
    <property type="entry name" value="HATPase_c"/>
    <property type="match status" value="1"/>
</dbReference>
<evidence type="ECO:0000313" key="17">
    <source>
        <dbReference type="Proteomes" id="UP001589818"/>
    </source>
</evidence>
<dbReference type="PANTHER" id="PTHR34220:SF11">
    <property type="entry name" value="SENSOR PROTEIN KINASE HPTS"/>
    <property type="match status" value="1"/>
</dbReference>
<dbReference type="EC" id="2.7.13.3" evidence="3"/>
<evidence type="ECO:0000256" key="1">
    <source>
        <dbReference type="ARBA" id="ARBA00000085"/>
    </source>
</evidence>
<keyword evidence="12" id="KW-0902">Two-component regulatory system</keyword>
<dbReference type="RefSeq" id="WP_256555099.1">
    <property type="nucleotide sequence ID" value="NZ_JANHOF010000001.1"/>
</dbReference>
<dbReference type="SUPFAM" id="SSF55874">
    <property type="entry name" value="ATPase domain of HSP90 chaperone/DNA topoisomerase II/histidine kinase"/>
    <property type="match status" value="1"/>
</dbReference>
<keyword evidence="6 16" id="KW-0808">Transferase</keyword>
<dbReference type="Proteomes" id="UP001589818">
    <property type="component" value="Unassembled WGS sequence"/>
</dbReference>
<dbReference type="InterPro" id="IPR010559">
    <property type="entry name" value="Sig_transdc_His_kin_internal"/>
</dbReference>
<feature type="domain" description="Histidine kinase" evidence="15">
    <location>
        <begin position="476"/>
        <end position="580"/>
    </location>
</feature>
<evidence type="ECO:0000256" key="2">
    <source>
        <dbReference type="ARBA" id="ARBA00004651"/>
    </source>
</evidence>
<name>A0ABV6JJ85_9BACL</name>
<evidence type="ECO:0000313" key="16">
    <source>
        <dbReference type="EMBL" id="MFC0395564.1"/>
    </source>
</evidence>
<dbReference type="PANTHER" id="PTHR34220">
    <property type="entry name" value="SENSOR HISTIDINE KINASE YPDA"/>
    <property type="match status" value="1"/>
</dbReference>
<keyword evidence="13 14" id="KW-0472">Membrane</keyword>
<evidence type="ECO:0000256" key="7">
    <source>
        <dbReference type="ARBA" id="ARBA00022692"/>
    </source>
</evidence>
<dbReference type="Pfam" id="PF06580">
    <property type="entry name" value="His_kinase"/>
    <property type="match status" value="1"/>
</dbReference>
<dbReference type="InterPro" id="IPR004358">
    <property type="entry name" value="Sig_transdc_His_kin-like_C"/>
</dbReference>
<comment type="catalytic activity">
    <reaction evidence="1">
        <text>ATP + protein L-histidine = ADP + protein N-phospho-L-histidine.</text>
        <dbReference type="EC" id="2.7.13.3"/>
    </reaction>
</comment>
<accession>A0ABV6JJ85</accession>
<dbReference type="InterPro" id="IPR003594">
    <property type="entry name" value="HATPase_dom"/>
</dbReference>
<feature type="transmembrane region" description="Helical" evidence="14">
    <location>
        <begin position="288"/>
        <end position="311"/>
    </location>
</feature>
<keyword evidence="7 14" id="KW-0812">Transmembrane</keyword>
<feature type="transmembrane region" description="Helical" evidence="14">
    <location>
        <begin position="16"/>
        <end position="39"/>
    </location>
</feature>
<protein>
    <recommendedName>
        <fullName evidence="3">histidine kinase</fullName>
        <ecNumber evidence="3">2.7.13.3</ecNumber>
    </recommendedName>
</protein>